<name>A0A8S5VCT2_9CAUD</name>
<keyword evidence="1" id="KW-0472">Membrane</keyword>
<dbReference type="EMBL" id="BK016243">
    <property type="protein sequence ID" value="DAG04419.1"/>
    <property type="molecule type" value="Genomic_DNA"/>
</dbReference>
<accession>A0A8S5VCT2</accession>
<feature type="transmembrane region" description="Helical" evidence="1">
    <location>
        <begin position="25"/>
        <end position="50"/>
    </location>
</feature>
<reference evidence="2" key="1">
    <citation type="journal article" date="2021" name="Proc. Natl. Acad. Sci. U.S.A.">
        <title>A Catalog of Tens of Thousands of Viruses from Human Metagenomes Reveals Hidden Associations with Chronic Diseases.</title>
        <authorList>
            <person name="Tisza M.J."/>
            <person name="Buck C.B."/>
        </authorList>
    </citation>
    <scope>NUCLEOTIDE SEQUENCE</scope>
    <source>
        <strain evidence="2">Ctyg07</strain>
    </source>
</reference>
<organism evidence="2">
    <name type="scientific">Siphoviridae sp. ctyg07</name>
    <dbReference type="NCBI Taxonomy" id="2825747"/>
    <lineage>
        <taxon>Viruses</taxon>
        <taxon>Duplodnaviria</taxon>
        <taxon>Heunggongvirae</taxon>
        <taxon>Uroviricota</taxon>
        <taxon>Caudoviricetes</taxon>
    </lineage>
</organism>
<keyword evidence="1" id="KW-0812">Transmembrane</keyword>
<proteinExistence type="predicted"/>
<keyword evidence="1" id="KW-1133">Transmembrane helix</keyword>
<protein>
    <recommendedName>
        <fullName evidence="3">Transmembrane protein</fullName>
    </recommendedName>
</protein>
<sequence length="100" mass="11304">MGRGVIPWGVWCLFFGWWLFRCRDFWCLCWSAVLVFVAAGCVCVLVCWCVSCVRARVLVAVCVRVFDDVGHVSCCVSWVDAAVFMWRMVWVISNTAPTAG</sequence>
<evidence type="ECO:0008006" key="3">
    <source>
        <dbReference type="Google" id="ProtNLM"/>
    </source>
</evidence>
<evidence type="ECO:0000313" key="2">
    <source>
        <dbReference type="EMBL" id="DAG04419.1"/>
    </source>
</evidence>
<evidence type="ECO:0000256" key="1">
    <source>
        <dbReference type="SAM" id="Phobius"/>
    </source>
</evidence>